<proteinExistence type="predicted"/>
<organism evidence="4">
    <name type="scientific">uncultured Cytophagales bacterium</name>
    <dbReference type="NCBI Taxonomy" id="158755"/>
    <lineage>
        <taxon>Bacteria</taxon>
        <taxon>Pseudomonadati</taxon>
        <taxon>Bacteroidota</taxon>
        <taxon>Sphingobacteriia</taxon>
        <taxon>Sphingobacteriales</taxon>
        <taxon>environmental samples</taxon>
    </lineage>
</organism>
<dbReference type="InterPro" id="IPR027039">
    <property type="entry name" value="Crtac1"/>
</dbReference>
<evidence type="ECO:0000313" key="4">
    <source>
        <dbReference type="EMBL" id="CAA9315952.1"/>
    </source>
</evidence>
<accession>A0A6J4KVR0</accession>
<dbReference type="SUPFAM" id="SSF69318">
    <property type="entry name" value="Integrin alpha N-terminal domain"/>
    <property type="match status" value="3"/>
</dbReference>
<reference evidence="4" key="1">
    <citation type="submission" date="2020-02" db="EMBL/GenBank/DDBJ databases">
        <authorList>
            <person name="Meier V. D."/>
        </authorList>
    </citation>
    <scope>NUCLEOTIDE SEQUENCE</scope>
    <source>
        <strain evidence="4">AVDCRST_MAG56</strain>
    </source>
</reference>
<feature type="domain" description="ASPIC/UnbV" evidence="3">
    <location>
        <begin position="528"/>
        <end position="595"/>
    </location>
</feature>
<dbReference type="InterPro" id="IPR028994">
    <property type="entry name" value="Integrin_alpha_N"/>
</dbReference>
<dbReference type="PANTHER" id="PTHR16026">
    <property type="entry name" value="CARTILAGE ACIDIC PROTEIN 1"/>
    <property type="match status" value="1"/>
</dbReference>
<protein>
    <recommendedName>
        <fullName evidence="3">ASPIC/UnbV domain-containing protein</fullName>
    </recommendedName>
</protein>
<dbReference type="Pfam" id="PF07593">
    <property type="entry name" value="UnbV_ASPIC"/>
    <property type="match status" value="1"/>
</dbReference>
<evidence type="ECO:0000256" key="1">
    <source>
        <dbReference type="ARBA" id="ARBA00022729"/>
    </source>
</evidence>
<dbReference type="EMBL" id="CADCTQ010000546">
    <property type="protein sequence ID" value="CAA9315952.1"/>
    <property type="molecule type" value="Genomic_DNA"/>
</dbReference>
<evidence type="ECO:0000256" key="2">
    <source>
        <dbReference type="SAM" id="SignalP"/>
    </source>
</evidence>
<name>A0A6J4KVR0_9SPHI</name>
<keyword evidence="1 2" id="KW-0732">Signal</keyword>
<dbReference type="Gene3D" id="2.130.10.130">
    <property type="entry name" value="Integrin alpha, N-terminal"/>
    <property type="match status" value="3"/>
</dbReference>
<feature type="chain" id="PRO_5027075406" description="ASPIC/UnbV domain-containing protein" evidence="2">
    <location>
        <begin position="22"/>
        <end position="1197"/>
    </location>
</feature>
<dbReference type="PROSITE" id="PS51257">
    <property type="entry name" value="PROKAR_LIPOPROTEIN"/>
    <property type="match status" value="1"/>
</dbReference>
<sequence length="1197" mass="129951">MRLRKLFSAVPLLFLLLLAGACNEKKTLFALLPADHTGIRFANTIRESDTLNILTEEYIYNGGGVGVGDFNNDGLTDLYFTGNMVPNKLYLNEGDLTFKDVTEQARVTGNGNWCSGVAVVDLNGDGWQDLYVGATLRKDSLQRTNLLYLNNGPGADGIPTFTEAAGKYGIADRGNTTHSAFLDYDRDGDLDLYVLTNLINNQIPSNYRPKITDGTAINNDRLYRNNGNGTFTNVTRAAGIRFEGYGLGVAVSDINLDGWPDLYITNDYLSNDLLYINNGNGTFSNRIEDYVKHTCHSAMGNDVVDVNNDGLVDIIALDMLPEYNKRKKTMLGANNYVTYINNEKYGYQHQYVRNVLQLNQGFTPAGHPVFSEIGQLAGVYQTDWSWTPLVADFDNDGQRDILVTNGFPRDVTDHDFTMYRASVGNVAGPGMLVDSIPIVKTSNYAFRSKGDLTYEDVTEAWGMKIPSFSNGAAYADLDNDGDLDVVVNNINDEAFVYENQLYRGSKKAGEGKHYLRVKLDGGRGGSSALGAKVRVWQGGRQQYYEHTLYRGYLSTVEPAAHFGLGAATRVDSLEVFWPDGTYQRLNNLSADQTLTLRARDAAPTPGNLSAKLRPAAGTPLYEDASDRYGVAFRHEEEDRVDFYVQRTIPHKFSEEGPGLAVGDADGDGLDDFYVGGAANRPGTLFIQRADGTFRATAGPGGAKKSEDMGALFFDADGDGDQDLYAVSGSNEWEAGSDAYQDRLYRNDGKGKFTLDAAALPPMRSPGSCVKAADFDRDGDLDLFRGGRGVPNRYPLPGRSFLLRNEGGKFTDATDAVYPGLKDLGMVTDALWSDFDGDRQADLVVVGEWMPVTFLRNGGGVLKNATAATGLAGQVGWWNSLAAGDFDRDGDLDYVAGNLGLNTNYKANANQPLAVYGGDFDDNGNFDAVLSCYMKAEDGQMKPFPLHTRDDLIVQLIRTRRDYPTYVTYGQATTDQLISAEDRRKGVAYQASQFASSYLQNLGNGKFALTPLPAPVQFAPVKGMLPTDADGDGHLDLLLVGNDYATEVFTGRYDALVGQVLRGDGKGGFAAVPLARSGFFVDGDARGVAQLADARGNLLTVVTQNRDSVRVFRATPAPGAGTSAIVLEPGDAWVEIGYADGRKQTLEAHYGGTYLSQSTRTLSVPAGARTVTVINYAGERRPVVPKTESAGKMAAAGK</sequence>
<dbReference type="Pfam" id="PF13517">
    <property type="entry name" value="FG-GAP_3"/>
    <property type="match status" value="5"/>
</dbReference>
<dbReference type="PANTHER" id="PTHR16026:SF0">
    <property type="entry name" value="CARTILAGE ACIDIC PROTEIN 1"/>
    <property type="match status" value="1"/>
</dbReference>
<gene>
    <name evidence="4" type="ORF">AVDCRST_MAG56-6678</name>
</gene>
<dbReference type="InterPro" id="IPR011519">
    <property type="entry name" value="UnbV_ASPIC"/>
</dbReference>
<evidence type="ECO:0000259" key="3">
    <source>
        <dbReference type="Pfam" id="PF07593"/>
    </source>
</evidence>
<dbReference type="InterPro" id="IPR013517">
    <property type="entry name" value="FG-GAP"/>
</dbReference>
<feature type="signal peptide" evidence="2">
    <location>
        <begin position="1"/>
        <end position="21"/>
    </location>
</feature>
<dbReference type="AlphaFoldDB" id="A0A6J4KVR0"/>